<protein>
    <recommendedName>
        <fullName evidence="3">Reverse transcriptase zinc-binding domain-containing protein</fullName>
    </recommendedName>
</protein>
<name>A0AAU9IY63_9CILI</name>
<evidence type="ECO:0000313" key="1">
    <source>
        <dbReference type="EMBL" id="CAG9316215.1"/>
    </source>
</evidence>
<keyword evidence="2" id="KW-1185">Reference proteome</keyword>
<gene>
    <name evidence="1" type="ORF">BSTOLATCC_MIC15906</name>
</gene>
<dbReference type="Proteomes" id="UP001162131">
    <property type="component" value="Unassembled WGS sequence"/>
</dbReference>
<reference evidence="1" key="1">
    <citation type="submission" date="2021-09" db="EMBL/GenBank/DDBJ databases">
        <authorList>
            <consortium name="AG Swart"/>
            <person name="Singh M."/>
            <person name="Singh A."/>
            <person name="Seah K."/>
            <person name="Emmerich C."/>
        </authorList>
    </citation>
    <scope>NUCLEOTIDE SEQUENCE</scope>
    <source>
        <strain evidence="1">ATCC30299</strain>
    </source>
</reference>
<dbReference type="EMBL" id="CAJZBQ010000015">
    <property type="protein sequence ID" value="CAG9316215.1"/>
    <property type="molecule type" value="Genomic_DNA"/>
</dbReference>
<sequence length="101" mass="11520">MKCAELLVQFLELRAGSNFTNGCKFIRHLAESPECRYCGAEVEDEIHVIESCNAYGESRVKIVKYLEELLMKDFSQMTLSEISCVVGNLRLIDWLITIKEG</sequence>
<comment type="caution">
    <text evidence="1">The sequence shown here is derived from an EMBL/GenBank/DDBJ whole genome shotgun (WGS) entry which is preliminary data.</text>
</comment>
<proteinExistence type="predicted"/>
<evidence type="ECO:0000313" key="2">
    <source>
        <dbReference type="Proteomes" id="UP001162131"/>
    </source>
</evidence>
<accession>A0AAU9IY63</accession>
<dbReference type="AlphaFoldDB" id="A0AAU9IY63"/>
<organism evidence="1 2">
    <name type="scientific">Blepharisma stoltei</name>
    <dbReference type="NCBI Taxonomy" id="1481888"/>
    <lineage>
        <taxon>Eukaryota</taxon>
        <taxon>Sar</taxon>
        <taxon>Alveolata</taxon>
        <taxon>Ciliophora</taxon>
        <taxon>Postciliodesmatophora</taxon>
        <taxon>Heterotrichea</taxon>
        <taxon>Heterotrichida</taxon>
        <taxon>Blepharismidae</taxon>
        <taxon>Blepharisma</taxon>
    </lineage>
</organism>
<evidence type="ECO:0008006" key="3">
    <source>
        <dbReference type="Google" id="ProtNLM"/>
    </source>
</evidence>